<organism evidence="5 6">
    <name type="scientific">Streptococcus pneumoniae</name>
    <dbReference type="NCBI Taxonomy" id="1313"/>
    <lineage>
        <taxon>Bacteria</taxon>
        <taxon>Bacillati</taxon>
        <taxon>Bacillota</taxon>
        <taxon>Bacilli</taxon>
        <taxon>Lactobacillales</taxon>
        <taxon>Streptococcaceae</taxon>
        <taxon>Streptococcus</taxon>
    </lineage>
</organism>
<dbReference type="PANTHER" id="PTHR19211:SF14">
    <property type="entry name" value="ATP-BINDING CASSETTE SUB-FAMILY F MEMBER 1"/>
    <property type="match status" value="1"/>
</dbReference>
<dbReference type="PANTHER" id="PTHR19211">
    <property type="entry name" value="ATP-BINDING TRANSPORT PROTEIN-RELATED"/>
    <property type="match status" value="1"/>
</dbReference>
<dbReference type="AlphaFoldDB" id="A0A6G2DG97"/>
<proteinExistence type="predicted"/>
<reference evidence="5 6" key="1">
    <citation type="submission" date="2019-11" db="EMBL/GenBank/DDBJ databases">
        <title>Growth characteristics of pneumococcus vary with the chemical composition of the capsule and with environmental conditions.</title>
        <authorList>
            <person name="Tothpal A."/>
            <person name="Desobry K."/>
            <person name="Joshi S."/>
            <person name="Wyllie A.L."/>
            <person name="Weinberger D.M."/>
        </authorList>
    </citation>
    <scope>NUCLEOTIDE SEQUENCE [LARGE SCALE GENOMIC DNA]</scope>
    <source>
        <strain evidence="6">pnumococcus19F</strain>
    </source>
</reference>
<dbReference type="InterPro" id="IPR027417">
    <property type="entry name" value="P-loop_NTPase"/>
</dbReference>
<comment type="caution">
    <text evidence="5">The sequence shown here is derived from an EMBL/GenBank/DDBJ whole genome shotgun (WGS) entry which is preliminary data.</text>
</comment>
<feature type="non-terminal residue" evidence="5">
    <location>
        <position position="83"/>
    </location>
</feature>
<dbReference type="InterPro" id="IPR032781">
    <property type="entry name" value="ABC_tran_Xtn"/>
</dbReference>
<gene>
    <name evidence="5" type="ORF">GM540_16650</name>
</gene>
<dbReference type="SUPFAM" id="SSF52540">
    <property type="entry name" value="P-loop containing nucleoside triphosphate hydrolases"/>
    <property type="match status" value="1"/>
</dbReference>
<dbReference type="InterPro" id="IPR050611">
    <property type="entry name" value="ABCF"/>
</dbReference>
<feature type="domain" description="ABC-transporter extension" evidence="4">
    <location>
        <begin position="33"/>
        <end position="81"/>
    </location>
</feature>
<keyword evidence="1" id="KW-0677">Repeat</keyword>
<evidence type="ECO:0000313" key="6">
    <source>
        <dbReference type="Proteomes" id="UP000483094"/>
    </source>
</evidence>
<dbReference type="Proteomes" id="UP000483094">
    <property type="component" value="Unassembled WGS sequence"/>
</dbReference>
<name>A0A6G2DG97_STREE</name>
<sequence>SWLENYLVNYSGALIIVSHDRYFLDKVATITLDLTKHSLDRYVGNYSRFVELKEQKLATEAKNYEKQQKEIAALEDFVNRNLV</sequence>
<protein>
    <submittedName>
        <fullName evidence="5">ABC transporter ATP-binding protein</fullName>
    </submittedName>
</protein>
<feature type="non-terminal residue" evidence="5">
    <location>
        <position position="1"/>
    </location>
</feature>
<dbReference type="GO" id="GO:0005524">
    <property type="term" value="F:ATP binding"/>
    <property type="evidence" value="ECO:0007669"/>
    <property type="project" value="UniProtKB-KW"/>
</dbReference>
<dbReference type="EMBL" id="WNHQ01002335">
    <property type="protein sequence ID" value="MTV75563.1"/>
    <property type="molecule type" value="Genomic_DNA"/>
</dbReference>
<evidence type="ECO:0000256" key="2">
    <source>
        <dbReference type="ARBA" id="ARBA00022741"/>
    </source>
</evidence>
<dbReference type="Pfam" id="PF12848">
    <property type="entry name" value="ABC_tran_Xtn"/>
    <property type="match status" value="1"/>
</dbReference>
<evidence type="ECO:0000313" key="5">
    <source>
        <dbReference type="EMBL" id="MTV75563.1"/>
    </source>
</evidence>
<dbReference type="Gene3D" id="3.40.50.300">
    <property type="entry name" value="P-loop containing nucleotide triphosphate hydrolases"/>
    <property type="match status" value="1"/>
</dbReference>
<evidence type="ECO:0000256" key="1">
    <source>
        <dbReference type="ARBA" id="ARBA00022737"/>
    </source>
</evidence>
<accession>A0A6G2DG97</accession>
<evidence type="ECO:0000256" key="3">
    <source>
        <dbReference type="ARBA" id="ARBA00022840"/>
    </source>
</evidence>
<keyword evidence="3 5" id="KW-0067">ATP-binding</keyword>
<keyword evidence="2" id="KW-0547">Nucleotide-binding</keyword>
<evidence type="ECO:0000259" key="4">
    <source>
        <dbReference type="Pfam" id="PF12848"/>
    </source>
</evidence>